<keyword evidence="6 8" id="KW-0520">NAD</keyword>
<keyword evidence="3 8" id="KW-0808">Transferase</keyword>
<evidence type="ECO:0000256" key="7">
    <source>
        <dbReference type="ARBA" id="ARBA00047597"/>
    </source>
</evidence>
<dbReference type="InterPro" id="IPR050999">
    <property type="entry name" value="ADP-ribosyltransferase_ARG"/>
</dbReference>
<evidence type="ECO:0000256" key="5">
    <source>
        <dbReference type="ARBA" id="ARBA00022857"/>
    </source>
</evidence>
<keyword evidence="2 8" id="KW-0328">Glycosyltransferase</keyword>
<reference evidence="9" key="2">
    <citation type="submission" date="2025-08" db="UniProtKB">
        <authorList>
            <consortium name="Ensembl"/>
        </authorList>
    </citation>
    <scope>IDENTIFICATION</scope>
</reference>
<proteinExistence type="inferred from homology"/>
<dbReference type="GO" id="GO:0016779">
    <property type="term" value="F:nucleotidyltransferase activity"/>
    <property type="evidence" value="ECO:0007669"/>
    <property type="project" value="UniProtKB-KW"/>
</dbReference>
<reference evidence="9 10" key="1">
    <citation type="submission" date="2018-11" db="EMBL/GenBank/DDBJ databases">
        <title>Haplotype-resolved cattle genomes.</title>
        <authorList>
            <person name="Low W.Y."/>
            <person name="Tearle R."/>
            <person name="Bickhart D.M."/>
            <person name="Rosen B.D."/>
            <person name="Koren S."/>
            <person name="Rhie A."/>
            <person name="Hiendleder S."/>
            <person name="Phillippy A.M."/>
            <person name="Smith T.P.L."/>
            <person name="Williams J.L."/>
        </authorList>
    </citation>
    <scope>NUCLEOTIDE SEQUENCE [LARGE SCALE GENOMIC DNA]</scope>
</reference>
<dbReference type="PANTHER" id="PTHR10339">
    <property type="entry name" value="ADP-RIBOSYLTRANSFERASE"/>
    <property type="match status" value="1"/>
</dbReference>
<dbReference type="InterPro" id="IPR000768">
    <property type="entry name" value="ART"/>
</dbReference>
<evidence type="ECO:0000256" key="3">
    <source>
        <dbReference type="ARBA" id="ARBA00022679"/>
    </source>
</evidence>
<comment type="catalytic activity">
    <reaction evidence="7 8">
        <text>L-arginyl-[protein] + NAD(+) = N(omega)-(ADP-D-ribosyl)-L-arginyl-[protein] + nicotinamide + H(+)</text>
        <dbReference type="Rhea" id="RHEA:19149"/>
        <dbReference type="Rhea" id="RHEA-COMP:10532"/>
        <dbReference type="Rhea" id="RHEA-COMP:15087"/>
        <dbReference type="ChEBI" id="CHEBI:15378"/>
        <dbReference type="ChEBI" id="CHEBI:17154"/>
        <dbReference type="ChEBI" id="CHEBI:29965"/>
        <dbReference type="ChEBI" id="CHEBI:57540"/>
        <dbReference type="ChEBI" id="CHEBI:142554"/>
        <dbReference type="EC" id="2.4.2.31"/>
    </reaction>
</comment>
<evidence type="ECO:0000256" key="4">
    <source>
        <dbReference type="ARBA" id="ARBA00022695"/>
    </source>
</evidence>
<dbReference type="Proteomes" id="UP000429181">
    <property type="component" value="Chromosome 15"/>
</dbReference>
<accession>A0A4W2GV43</accession>
<dbReference type="EC" id="2.4.2.31" evidence="8"/>
<evidence type="ECO:0000256" key="2">
    <source>
        <dbReference type="ARBA" id="ARBA00022676"/>
    </source>
</evidence>
<keyword evidence="4" id="KW-0548">Nucleotidyltransferase</keyword>
<evidence type="ECO:0000313" key="10">
    <source>
        <dbReference type="Proteomes" id="UP000429181"/>
    </source>
</evidence>
<comment type="similarity">
    <text evidence="1 8">Belongs to the Arg-specific ADP-ribosyltransferase family.</text>
</comment>
<protein>
    <recommendedName>
        <fullName evidence="8">NAD(P)(+)--arginine ADP-ribosyltransferase</fullName>
        <ecNumber evidence="8">2.4.2.31</ecNumber>
    </recommendedName>
    <alternativeName>
        <fullName evidence="8">Mono(ADP-ribosyl)transferase</fullName>
    </alternativeName>
</protein>
<organism evidence="9 10">
    <name type="scientific">Bos indicus x Bos taurus</name>
    <name type="common">Hybrid cattle</name>
    <dbReference type="NCBI Taxonomy" id="30522"/>
    <lineage>
        <taxon>Eukaryota</taxon>
        <taxon>Metazoa</taxon>
        <taxon>Chordata</taxon>
        <taxon>Craniata</taxon>
        <taxon>Vertebrata</taxon>
        <taxon>Euteleostomi</taxon>
        <taxon>Mammalia</taxon>
        <taxon>Eutheria</taxon>
        <taxon>Laurasiatheria</taxon>
        <taxon>Artiodactyla</taxon>
        <taxon>Ruminantia</taxon>
        <taxon>Pecora</taxon>
        <taxon>Bovidae</taxon>
        <taxon>Bovinae</taxon>
        <taxon>Bos</taxon>
    </lineage>
</organism>
<dbReference type="AlphaFoldDB" id="A0A4W2GV43"/>
<name>A0A4W2GV43_BOBOX</name>
<keyword evidence="5 8" id="KW-0521">NADP</keyword>
<dbReference type="GeneTree" id="ENSGT01030000234601"/>
<evidence type="ECO:0000313" key="9">
    <source>
        <dbReference type="Ensembl" id="ENSBIXP00005021626.1"/>
    </source>
</evidence>
<evidence type="ECO:0000256" key="8">
    <source>
        <dbReference type="RuleBase" id="RU361228"/>
    </source>
</evidence>
<dbReference type="PRINTS" id="PR00970">
    <property type="entry name" value="RIBTRNSFRASE"/>
</dbReference>
<dbReference type="SUPFAM" id="SSF56399">
    <property type="entry name" value="ADP-ribosylation"/>
    <property type="match status" value="1"/>
</dbReference>
<evidence type="ECO:0000256" key="6">
    <source>
        <dbReference type="ARBA" id="ARBA00023027"/>
    </source>
</evidence>
<dbReference type="GO" id="GO:0106274">
    <property type="term" value="F:NAD+-protein-arginine ADP-ribosyltransferase activity"/>
    <property type="evidence" value="ECO:0007669"/>
    <property type="project" value="UniProtKB-EC"/>
</dbReference>
<dbReference type="GO" id="GO:0003950">
    <property type="term" value="F:NAD+ poly-ADP-ribosyltransferase activity"/>
    <property type="evidence" value="ECO:0007669"/>
    <property type="project" value="TreeGrafter"/>
</dbReference>
<evidence type="ECO:0000256" key="1">
    <source>
        <dbReference type="ARBA" id="ARBA00009558"/>
    </source>
</evidence>
<sequence>MRFWVSEIICVQDLIQYPELIPFSVWPLSSLPLYAQGVTIQYLSLGPDTFDDAYVGCSEEMEEKAVLLLEKEMANHTRLQESWETAQKAWEQKHPGLTLPPGFRSQHGIAIMVYTNSSNTLYRELNQAVRTGSEGGQGDSLSKGAFSLLSWKTLLLASWGFQLLGAGL</sequence>
<dbReference type="Gene3D" id="3.90.176.10">
    <property type="entry name" value="Toxin ADP-ribosyltransferase, Chain A, domain 1"/>
    <property type="match status" value="1"/>
</dbReference>
<dbReference type="PANTHER" id="PTHR10339:SF2">
    <property type="entry name" value="ECTO-ADP-RIBOSYLTRANSFERASE 5"/>
    <property type="match status" value="1"/>
</dbReference>
<dbReference type="Ensembl" id="ENSBIXT00005035586.1">
    <property type="protein sequence ID" value="ENSBIXP00005021626.1"/>
    <property type="gene ID" value="ENSBIXG00005004203.1"/>
</dbReference>
<dbReference type="Pfam" id="PF01129">
    <property type="entry name" value="ART"/>
    <property type="match status" value="1"/>
</dbReference>